<evidence type="ECO:0000313" key="1">
    <source>
        <dbReference type="EMBL" id="TGY77888.1"/>
    </source>
</evidence>
<proteinExistence type="predicted"/>
<accession>A0AC61REC2</accession>
<dbReference type="EMBL" id="SRYB01000019">
    <property type="protein sequence ID" value="TGY77888.1"/>
    <property type="molecule type" value="Genomic_DNA"/>
</dbReference>
<sequence>MANNNYSNPYDGILKVNQLSSYTKEDSYKNAGPIQIAKDEPTSIVMLGYISRDAAGRLKLTHSHPSMAINFNLLPPDLFPEVQYGSEPLYVEIRISPFLNIKTPEQIKEQTEFQERILCNPDRPTDEEIWRDLTGEIPLKEEEEFETPIPKYKVGDRMYIKYLNMVGTIDIVMGYNEEEDGIFYHLKVEPEGVATAREEYLTPYTETEIRNNKSNKL</sequence>
<keyword evidence="2" id="KW-1185">Reference proteome</keyword>
<gene>
    <name evidence="1" type="ORF">E5331_12865</name>
</gene>
<dbReference type="Proteomes" id="UP000306319">
    <property type="component" value="Unassembled WGS sequence"/>
</dbReference>
<evidence type="ECO:0000313" key="2">
    <source>
        <dbReference type="Proteomes" id="UP000306319"/>
    </source>
</evidence>
<comment type="caution">
    <text evidence="1">The sequence shown here is derived from an EMBL/GenBank/DDBJ whole genome shotgun (WGS) entry which is preliminary data.</text>
</comment>
<reference evidence="1" key="1">
    <citation type="submission" date="2019-04" db="EMBL/GenBank/DDBJ databases">
        <title>Microbes associate with the intestines of laboratory mice.</title>
        <authorList>
            <person name="Navarre W."/>
            <person name="Wong E."/>
            <person name="Huang K."/>
            <person name="Tropini C."/>
            <person name="Ng K."/>
            <person name="Yu B."/>
        </authorList>
    </citation>
    <scope>NUCLEOTIDE SEQUENCE</scope>
    <source>
        <strain evidence="1">NM04_E33</strain>
    </source>
</reference>
<protein>
    <submittedName>
        <fullName evidence="1">Uncharacterized protein</fullName>
    </submittedName>
</protein>
<organism evidence="1 2">
    <name type="scientific">Lepagella muris</name>
    <dbReference type="NCBI Taxonomy" id="3032870"/>
    <lineage>
        <taxon>Bacteria</taxon>
        <taxon>Pseudomonadati</taxon>
        <taxon>Bacteroidota</taxon>
        <taxon>Bacteroidia</taxon>
        <taxon>Bacteroidales</taxon>
        <taxon>Muribaculaceae</taxon>
        <taxon>Lepagella</taxon>
    </lineage>
</organism>
<name>A0AC61REC2_9BACT</name>